<proteinExistence type="predicted"/>
<organism evidence="1 2">
    <name type="scientific">Mumia flava</name>
    <dbReference type="NCBI Taxonomy" id="1348852"/>
    <lineage>
        <taxon>Bacteria</taxon>
        <taxon>Bacillati</taxon>
        <taxon>Actinomycetota</taxon>
        <taxon>Actinomycetes</taxon>
        <taxon>Propionibacteriales</taxon>
        <taxon>Nocardioidaceae</taxon>
        <taxon>Mumia</taxon>
    </lineage>
</organism>
<reference evidence="1 2" key="1">
    <citation type="submission" date="2017-11" db="EMBL/GenBank/DDBJ databases">
        <title>Genomic Encyclopedia of Archaeal and Bacterial Type Strains, Phase II (KMG-II): From Individual Species to Whole Genera.</title>
        <authorList>
            <person name="Goeker M."/>
        </authorList>
    </citation>
    <scope>NUCLEOTIDE SEQUENCE [LARGE SCALE GENOMIC DNA]</scope>
    <source>
        <strain evidence="1 2">DSM 27763</strain>
    </source>
</reference>
<dbReference type="AlphaFoldDB" id="A0A0B2BQT0"/>
<accession>A0A0B2BQT0</accession>
<sequence>MTILEAAESGDRLALLAAMRGRLAGAIDDPATPPYALSSLCKELLALDRECRAESEPALPSLQAVRTFDPEAI</sequence>
<evidence type="ECO:0000313" key="1">
    <source>
        <dbReference type="EMBL" id="PJJ58575.1"/>
    </source>
</evidence>
<protein>
    <submittedName>
        <fullName evidence="1">Uncharacterized protein</fullName>
    </submittedName>
</protein>
<dbReference type="Proteomes" id="UP000230842">
    <property type="component" value="Unassembled WGS sequence"/>
</dbReference>
<gene>
    <name evidence="1" type="ORF">CLV56_2826</name>
</gene>
<comment type="caution">
    <text evidence="1">The sequence shown here is derived from an EMBL/GenBank/DDBJ whole genome shotgun (WGS) entry which is preliminary data.</text>
</comment>
<name>A0A0B2BQT0_9ACTN</name>
<dbReference type="RefSeq" id="WP_039339379.1">
    <property type="nucleotide sequence ID" value="NZ_PGEZ01000001.1"/>
</dbReference>
<keyword evidence="2" id="KW-1185">Reference proteome</keyword>
<dbReference type="EMBL" id="PGEZ01000001">
    <property type="protein sequence ID" value="PJJ58575.1"/>
    <property type="molecule type" value="Genomic_DNA"/>
</dbReference>
<evidence type="ECO:0000313" key="2">
    <source>
        <dbReference type="Proteomes" id="UP000230842"/>
    </source>
</evidence>